<reference evidence="3" key="1">
    <citation type="submission" date="2015-04" db="EMBL/GenBank/DDBJ databases">
        <authorList>
            <person name="Mushtaq Mamoona"/>
        </authorList>
    </citation>
    <scope>NUCLEOTIDE SEQUENCE [LARGE SCALE GENOMIC DNA]</scope>
    <source>
        <strain evidence="3">AN4859/03</strain>
    </source>
</reference>
<dbReference type="RefSeq" id="WP_048594801.1">
    <property type="nucleotide sequence ID" value="NZ_CVLB01000001.1"/>
</dbReference>
<feature type="transmembrane region" description="Helical" evidence="1">
    <location>
        <begin position="40"/>
        <end position="59"/>
    </location>
</feature>
<organism evidence="2 3">
    <name type="scientific">Brachyspira suanatina</name>
    <dbReference type="NCBI Taxonomy" id="381802"/>
    <lineage>
        <taxon>Bacteria</taxon>
        <taxon>Pseudomonadati</taxon>
        <taxon>Spirochaetota</taxon>
        <taxon>Spirochaetia</taxon>
        <taxon>Brachyspirales</taxon>
        <taxon>Brachyspiraceae</taxon>
        <taxon>Brachyspira</taxon>
    </lineage>
</organism>
<dbReference type="OrthoDB" id="306962at2"/>
<protein>
    <submittedName>
        <fullName evidence="2">Uncharacterized protein</fullName>
    </submittedName>
</protein>
<keyword evidence="3" id="KW-1185">Reference proteome</keyword>
<keyword evidence="1" id="KW-1133">Transmembrane helix</keyword>
<sequence>MNNNKLFSFKKELLRASVYGIIAIAFANLIFFSIYNNNQIYITIILIILEIITLVFLYIDASNINKRKLLFIKNNSILEHNINKKVSKENIIDRLRYFGYSMYSINSSRVFINAEVIKNKKSIIIHAYYFFLVDIDKDGEAVLNNIKNELNEIFDLYVDDNQKLFKKDDNDKDKIVKAKLYNHAVFLFYGDNIPSRLIDMSEYGYTKEKLLNSNAQIFSISYLPSDNKLYFADAIENVINLNKFPKNDFVYIIKDIFSL</sequence>
<dbReference type="EMBL" id="CVLB01000001">
    <property type="protein sequence ID" value="CRF33658.1"/>
    <property type="molecule type" value="Genomic_DNA"/>
</dbReference>
<name>A0A0G4K7F3_9SPIR</name>
<evidence type="ECO:0000256" key="1">
    <source>
        <dbReference type="SAM" id="Phobius"/>
    </source>
</evidence>
<gene>
    <name evidence="2" type="ORF">BRSU_1584</name>
</gene>
<evidence type="ECO:0000313" key="2">
    <source>
        <dbReference type="EMBL" id="CRF33658.1"/>
    </source>
</evidence>
<dbReference type="Proteomes" id="UP000043763">
    <property type="component" value="Unassembled WGS sequence"/>
</dbReference>
<proteinExistence type="predicted"/>
<dbReference type="AlphaFoldDB" id="A0A0G4K7F3"/>
<keyword evidence="1" id="KW-0472">Membrane</keyword>
<evidence type="ECO:0000313" key="3">
    <source>
        <dbReference type="Proteomes" id="UP000043763"/>
    </source>
</evidence>
<accession>A0A0G4K7F3</accession>
<keyword evidence="1" id="KW-0812">Transmembrane</keyword>
<feature type="transmembrane region" description="Helical" evidence="1">
    <location>
        <begin position="12"/>
        <end position="34"/>
    </location>
</feature>